<feature type="region of interest" description="Disordered" evidence="4">
    <location>
        <begin position="63"/>
        <end position="103"/>
    </location>
</feature>
<keyword evidence="7" id="KW-1185">Reference proteome</keyword>
<protein>
    <submittedName>
        <fullName evidence="6">Prolyl oligopeptidase family serine peptidase</fullName>
    </submittedName>
</protein>
<dbReference type="InterPro" id="IPR001375">
    <property type="entry name" value="Peptidase_S9_cat"/>
</dbReference>
<reference evidence="6 7" key="1">
    <citation type="submission" date="2022-03" db="EMBL/GenBank/DDBJ databases">
        <title>Pseudonocardia alaer sp. nov., a novel actinomycete isolated from reed forest soil.</title>
        <authorList>
            <person name="Wang L."/>
        </authorList>
    </citation>
    <scope>NUCLEOTIDE SEQUENCE [LARGE SCALE GENOMIC DNA]</scope>
    <source>
        <strain evidence="6 7">Y-16303</strain>
    </source>
</reference>
<dbReference type="EMBL" id="JAKXMK010000015">
    <property type="protein sequence ID" value="MCH6167759.1"/>
    <property type="molecule type" value="Genomic_DNA"/>
</dbReference>
<evidence type="ECO:0000256" key="4">
    <source>
        <dbReference type="SAM" id="MobiDB-lite"/>
    </source>
</evidence>
<dbReference type="SUPFAM" id="SSF82171">
    <property type="entry name" value="DPP6 N-terminal domain-like"/>
    <property type="match status" value="1"/>
</dbReference>
<evidence type="ECO:0000313" key="6">
    <source>
        <dbReference type="EMBL" id="MCH6167759.1"/>
    </source>
</evidence>
<name>A0ABS9TGU1_9PSEU</name>
<proteinExistence type="predicted"/>
<dbReference type="Gene3D" id="3.40.50.1820">
    <property type="entry name" value="alpha/beta hydrolase"/>
    <property type="match status" value="1"/>
</dbReference>
<feature type="domain" description="Peptidase S9 prolyl oligopeptidase catalytic" evidence="5">
    <location>
        <begin position="464"/>
        <end position="671"/>
    </location>
</feature>
<keyword evidence="2" id="KW-0378">Hydrolase</keyword>
<dbReference type="Gene3D" id="2.120.10.30">
    <property type="entry name" value="TolB, C-terminal domain"/>
    <property type="match status" value="2"/>
</dbReference>
<gene>
    <name evidence="6" type="ORF">MMF94_18890</name>
</gene>
<dbReference type="InterPro" id="IPR011042">
    <property type="entry name" value="6-blade_b-propeller_TolB-like"/>
</dbReference>
<sequence>MTETPQTSPTPFHDLQDYVALPRLSGLVLSPDGSRLVTTVAALTPEKNRYRTALWEIDPAGRRSARRLTSGPTGESSPAFTPDGALLFTSARPDPEAKDQPEDAPQALWRLPESGEARLVGSRPGGLSAPVVARVAGTVLATSMTFPAAVSAEDDEKRRKERREKKVAAILHAGYPVRFWDHDLGPDEPRLMAGTVGVSDSDGPVEWRDLTPTPGTALVETDHDISPDGATVVTSWQLAESGGSTRSVLVAIDVATGDRRVLADDPGHEFGGPVISPDGEQVAFWQQLITTPTTAPDTRLLVVPLAGGTAREVAPGWDRWPGDVRWTPDSTALIVTADDGGRSPVFRIELAESTVTRLTGDDGAYSDLQVAPDGTHVYALRSAVDHPPVPVRLDATSADQQPVPLPAPAPSPALPGSLTEVHATAEDGSPLRAWLVLPAAASETTPAPLLLWVHGGPLGSWNAWQWRWNPWLMAARGYAVLLPDPALSTGYGLDFIQRGWGAWGAAPYTDLMAITDAAEARTDIDAEHTAAMGGSFGGYMANWIAGHTDRFRAIVTHASLWALDQFGTTTDAPHYWLREMTEEMAEHNSPHRHVDAISTPMLVIHGDKDYRVPIGEALRLWWDLVSRHEGDPATLPHRFLYFPDENHWVLSPQHAALWYETVTAFLDHHVHGKHWQTPEILR</sequence>
<evidence type="ECO:0000256" key="2">
    <source>
        <dbReference type="ARBA" id="ARBA00022801"/>
    </source>
</evidence>
<accession>A0ABS9TGU1</accession>
<feature type="compositionally biased region" description="Polar residues" evidence="4">
    <location>
        <begin position="70"/>
        <end position="79"/>
    </location>
</feature>
<dbReference type="InterPro" id="IPR029058">
    <property type="entry name" value="AB_hydrolase_fold"/>
</dbReference>
<keyword evidence="3" id="KW-0645">Protease</keyword>
<dbReference type="Pfam" id="PF07676">
    <property type="entry name" value="PD40"/>
    <property type="match status" value="1"/>
</dbReference>
<evidence type="ECO:0000256" key="3">
    <source>
        <dbReference type="ARBA" id="ARBA00022825"/>
    </source>
</evidence>
<dbReference type="SUPFAM" id="SSF53474">
    <property type="entry name" value="alpha/beta-Hydrolases"/>
    <property type="match status" value="1"/>
</dbReference>
<evidence type="ECO:0000313" key="7">
    <source>
        <dbReference type="Proteomes" id="UP001299970"/>
    </source>
</evidence>
<keyword evidence="3" id="KW-0720">Serine protease</keyword>
<dbReference type="RefSeq" id="WP_241038261.1">
    <property type="nucleotide sequence ID" value="NZ_BAAAJF010000019.1"/>
</dbReference>
<organism evidence="6 7">
    <name type="scientific">Pseudonocardia alaniniphila</name>
    <dbReference type="NCBI Taxonomy" id="75291"/>
    <lineage>
        <taxon>Bacteria</taxon>
        <taxon>Bacillati</taxon>
        <taxon>Actinomycetota</taxon>
        <taxon>Actinomycetes</taxon>
        <taxon>Pseudonocardiales</taxon>
        <taxon>Pseudonocardiaceae</taxon>
        <taxon>Pseudonocardia</taxon>
    </lineage>
</organism>
<comment type="caution">
    <text evidence="6">The sequence shown here is derived from an EMBL/GenBank/DDBJ whole genome shotgun (WGS) entry which is preliminary data.</text>
</comment>
<dbReference type="InterPro" id="IPR011659">
    <property type="entry name" value="WD40"/>
</dbReference>
<dbReference type="PANTHER" id="PTHR42776">
    <property type="entry name" value="SERINE PEPTIDASE S9 FAMILY MEMBER"/>
    <property type="match status" value="1"/>
</dbReference>
<dbReference type="Proteomes" id="UP001299970">
    <property type="component" value="Unassembled WGS sequence"/>
</dbReference>
<keyword evidence="1" id="KW-0732">Signal</keyword>
<dbReference type="Pfam" id="PF00326">
    <property type="entry name" value="Peptidase_S9"/>
    <property type="match status" value="1"/>
</dbReference>
<dbReference type="PANTHER" id="PTHR42776:SF13">
    <property type="entry name" value="DIPEPTIDYL-PEPTIDASE 5"/>
    <property type="match status" value="1"/>
</dbReference>
<evidence type="ECO:0000259" key="5">
    <source>
        <dbReference type="Pfam" id="PF00326"/>
    </source>
</evidence>
<evidence type="ECO:0000256" key="1">
    <source>
        <dbReference type="ARBA" id="ARBA00022729"/>
    </source>
</evidence>